<keyword evidence="3 5" id="KW-0732">Signal</keyword>
<dbReference type="GeneID" id="23114114"/>
<dbReference type="GO" id="GO:0030246">
    <property type="term" value="F:carbohydrate binding"/>
    <property type="evidence" value="ECO:0007669"/>
    <property type="project" value="UniProtKB-ARBA"/>
</dbReference>
<feature type="signal peptide" evidence="5">
    <location>
        <begin position="1"/>
        <end position="19"/>
    </location>
</feature>
<reference evidence="7" key="1">
    <citation type="submission" date="2019-11" db="EMBL/GenBank/DDBJ databases">
        <authorList>
            <person name="Feng L."/>
        </authorList>
    </citation>
    <scope>NUCLEOTIDE SEQUENCE</scope>
    <source>
        <strain evidence="7">CbolteaeLFYP116</strain>
    </source>
</reference>
<evidence type="ECO:0000256" key="5">
    <source>
        <dbReference type="SAM" id="SignalP"/>
    </source>
</evidence>
<dbReference type="InterPro" id="IPR025997">
    <property type="entry name" value="SBP_2_dom"/>
</dbReference>
<sequence>MRKAAAMFMAAMMAVSLSGCTGGGKTADSTTAAVTEAKETTVEATTTADTTADSAETQKAAEAENEAEKSGESYHIAYLCPSMDTPFWRYMATGVEREAEKLGNVTVTTYDSKNSADIQYTNAQDVIVKGVDGIVISPTDSASCVAVLGLAEEAGIPVAISDIGTDSGEYVTFIKTNNLKGAEEGGKYLASLLKEGDKVAEIVGPQARQNQQDRKAGFEKGVGTANVEIVDFRQMERENRSEGESYAQDYLTAYPDLKAIFCTSDDASLGVLAACQGAGRNEVMIFGFDSNEELLAAVREGTIVGTSTQQPLLMGARALDGVIDHLDGKEVEQLQEIETLLVTKDNIDDVYDILSETAMVIE</sequence>
<evidence type="ECO:0000256" key="4">
    <source>
        <dbReference type="SAM" id="MobiDB-lite"/>
    </source>
</evidence>
<dbReference type="PROSITE" id="PS51257">
    <property type="entry name" value="PROKAR_LIPOPROTEIN"/>
    <property type="match status" value="1"/>
</dbReference>
<evidence type="ECO:0000256" key="1">
    <source>
        <dbReference type="ARBA" id="ARBA00004196"/>
    </source>
</evidence>
<dbReference type="Gene3D" id="3.40.50.2300">
    <property type="match status" value="2"/>
</dbReference>
<dbReference type="EMBL" id="CACRTF010000017">
    <property type="protein sequence ID" value="VYT44606.1"/>
    <property type="molecule type" value="Genomic_DNA"/>
</dbReference>
<feature type="region of interest" description="Disordered" evidence="4">
    <location>
        <begin position="21"/>
        <end position="68"/>
    </location>
</feature>
<dbReference type="AlphaFoldDB" id="A0A6N2WSQ8"/>
<evidence type="ECO:0000256" key="2">
    <source>
        <dbReference type="ARBA" id="ARBA00007639"/>
    </source>
</evidence>
<comment type="similarity">
    <text evidence="2">Belongs to the bacterial solute-binding protein 2 family.</text>
</comment>
<dbReference type="PANTHER" id="PTHR46847:SF1">
    <property type="entry name" value="D-ALLOSE-BINDING PERIPLASMIC PROTEIN-RELATED"/>
    <property type="match status" value="1"/>
</dbReference>
<dbReference type="SUPFAM" id="SSF53822">
    <property type="entry name" value="Periplasmic binding protein-like I"/>
    <property type="match status" value="1"/>
</dbReference>
<evidence type="ECO:0000256" key="3">
    <source>
        <dbReference type="ARBA" id="ARBA00022729"/>
    </source>
</evidence>
<evidence type="ECO:0000313" key="7">
    <source>
        <dbReference type="EMBL" id="VYT44606.1"/>
    </source>
</evidence>
<dbReference type="RefSeq" id="WP_002576125.1">
    <property type="nucleotide sequence ID" value="NZ_BAABZS010000001.1"/>
</dbReference>
<gene>
    <name evidence="7" type="primary">rbsB_11</name>
    <name evidence="7" type="ORF">CBLFYP116_03891</name>
</gene>
<organism evidence="7">
    <name type="scientific">Enterocloster bolteae</name>
    <dbReference type="NCBI Taxonomy" id="208479"/>
    <lineage>
        <taxon>Bacteria</taxon>
        <taxon>Bacillati</taxon>
        <taxon>Bacillota</taxon>
        <taxon>Clostridia</taxon>
        <taxon>Lachnospirales</taxon>
        <taxon>Lachnospiraceae</taxon>
        <taxon>Enterocloster</taxon>
    </lineage>
</organism>
<evidence type="ECO:0000259" key="6">
    <source>
        <dbReference type="Pfam" id="PF13407"/>
    </source>
</evidence>
<dbReference type="Pfam" id="PF13407">
    <property type="entry name" value="Peripla_BP_4"/>
    <property type="match status" value="1"/>
</dbReference>
<accession>A0A6N2WSQ8</accession>
<comment type="subcellular location">
    <subcellularLocation>
        <location evidence="1">Cell envelope</location>
    </subcellularLocation>
</comment>
<feature type="compositionally biased region" description="Basic and acidic residues" evidence="4">
    <location>
        <begin position="59"/>
        <end position="68"/>
    </location>
</feature>
<dbReference type="PANTHER" id="PTHR46847">
    <property type="entry name" value="D-ALLOSE-BINDING PERIPLASMIC PROTEIN-RELATED"/>
    <property type="match status" value="1"/>
</dbReference>
<proteinExistence type="inferred from homology"/>
<name>A0A6N2WSQ8_9FIRM</name>
<dbReference type="InterPro" id="IPR028082">
    <property type="entry name" value="Peripla_BP_I"/>
</dbReference>
<dbReference type="GO" id="GO:0030313">
    <property type="term" value="C:cell envelope"/>
    <property type="evidence" value="ECO:0007669"/>
    <property type="project" value="UniProtKB-SubCell"/>
</dbReference>
<feature type="chain" id="PRO_5039673683" evidence="5">
    <location>
        <begin position="20"/>
        <end position="362"/>
    </location>
</feature>
<feature type="domain" description="Periplasmic binding protein" evidence="6">
    <location>
        <begin position="76"/>
        <end position="330"/>
    </location>
</feature>
<protein>
    <submittedName>
        <fullName evidence="7">D-ribose-binding periplasmic protein</fullName>
    </submittedName>
</protein>
<feature type="compositionally biased region" description="Low complexity" evidence="4">
    <location>
        <begin position="42"/>
        <end position="58"/>
    </location>
</feature>